<organism evidence="1">
    <name type="scientific">uncultured Solirubrobacteraceae bacterium</name>
    <dbReference type="NCBI Taxonomy" id="1162706"/>
    <lineage>
        <taxon>Bacteria</taxon>
        <taxon>Bacillati</taxon>
        <taxon>Actinomycetota</taxon>
        <taxon>Thermoleophilia</taxon>
        <taxon>Solirubrobacterales</taxon>
        <taxon>Solirubrobacteraceae</taxon>
        <taxon>environmental samples</taxon>
    </lineage>
</organism>
<protein>
    <submittedName>
        <fullName evidence="1">Uncharacterized protein</fullName>
    </submittedName>
</protein>
<proteinExistence type="predicted"/>
<dbReference type="AlphaFoldDB" id="A0A6J4TBX3"/>
<reference evidence="1" key="1">
    <citation type="submission" date="2020-02" db="EMBL/GenBank/DDBJ databases">
        <authorList>
            <person name="Meier V. D."/>
        </authorList>
    </citation>
    <scope>NUCLEOTIDE SEQUENCE</scope>
    <source>
        <strain evidence="1">AVDCRST_MAG13</strain>
    </source>
</reference>
<accession>A0A6J4TBX3</accession>
<name>A0A6J4TBX3_9ACTN</name>
<dbReference type="EMBL" id="CADCVO010000525">
    <property type="protein sequence ID" value="CAA9519712.1"/>
    <property type="molecule type" value="Genomic_DNA"/>
</dbReference>
<evidence type="ECO:0000313" key="1">
    <source>
        <dbReference type="EMBL" id="CAA9519712.1"/>
    </source>
</evidence>
<gene>
    <name evidence="1" type="ORF">AVDCRST_MAG13-3296</name>
</gene>
<sequence length="44" mass="4993">MPTLSEQQRCALARAYSSSLSLNERRRLAAQYGLTLRQLAQLAR</sequence>